<gene>
    <name evidence="2" type="ORF">GCM10014715_23450</name>
</gene>
<evidence type="ECO:0000313" key="2">
    <source>
        <dbReference type="EMBL" id="GHE68953.1"/>
    </source>
</evidence>
<comment type="caution">
    <text evidence="2">The sequence shown here is derived from an EMBL/GenBank/DDBJ whole genome shotgun (WGS) entry which is preliminary data.</text>
</comment>
<keyword evidence="1" id="KW-0472">Membrane</keyword>
<sequence>MNPVGLVATLTGYGLLGLALLAVGTVCLVGLLLGALVALGHLTRRRQEDDAPESGRQRALGQDSALASFHWEDSAE</sequence>
<name>A0A919DPD6_9ACTN</name>
<keyword evidence="3" id="KW-1185">Reference proteome</keyword>
<organism evidence="2 3">
    <name type="scientific">Streptomyces spiralis</name>
    <dbReference type="NCBI Taxonomy" id="66376"/>
    <lineage>
        <taxon>Bacteria</taxon>
        <taxon>Bacillati</taxon>
        <taxon>Actinomycetota</taxon>
        <taxon>Actinomycetes</taxon>
        <taxon>Kitasatosporales</taxon>
        <taxon>Streptomycetaceae</taxon>
        <taxon>Streptomyces</taxon>
    </lineage>
</organism>
<reference evidence="2" key="2">
    <citation type="submission" date="2020-09" db="EMBL/GenBank/DDBJ databases">
        <authorList>
            <person name="Sun Q."/>
            <person name="Ohkuma M."/>
        </authorList>
    </citation>
    <scope>NUCLEOTIDE SEQUENCE</scope>
    <source>
        <strain evidence="2">JCM 3302</strain>
    </source>
</reference>
<accession>A0A919DPD6</accession>
<protein>
    <submittedName>
        <fullName evidence="2">Uncharacterized protein</fullName>
    </submittedName>
</protein>
<feature type="transmembrane region" description="Helical" evidence="1">
    <location>
        <begin position="12"/>
        <end position="39"/>
    </location>
</feature>
<proteinExistence type="predicted"/>
<keyword evidence="1" id="KW-0812">Transmembrane</keyword>
<dbReference type="Proteomes" id="UP000641386">
    <property type="component" value="Unassembled WGS sequence"/>
</dbReference>
<dbReference type="AlphaFoldDB" id="A0A919DPD6"/>
<evidence type="ECO:0000313" key="3">
    <source>
        <dbReference type="Proteomes" id="UP000641386"/>
    </source>
</evidence>
<dbReference type="EMBL" id="BNBC01000008">
    <property type="protein sequence ID" value="GHE68953.1"/>
    <property type="molecule type" value="Genomic_DNA"/>
</dbReference>
<dbReference type="RefSeq" id="WP_189899279.1">
    <property type="nucleotide sequence ID" value="NZ_BNBC01000008.1"/>
</dbReference>
<evidence type="ECO:0000256" key="1">
    <source>
        <dbReference type="SAM" id="Phobius"/>
    </source>
</evidence>
<keyword evidence="1" id="KW-1133">Transmembrane helix</keyword>
<reference evidence="2" key="1">
    <citation type="journal article" date="2014" name="Int. J. Syst. Evol. Microbiol.">
        <title>Complete genome sequence of Corynebacterium casei LMG S-19264T (=DSM 44701T), isolated from a smear-ripened cheese.</title>
        <authorList>
            <consortium name="US DOE Joint Genome Institute (JGI-PGF)"/>
            <person name="Walter F."/>
            <person name="Albersmeier A."/>
            <person name="Kalinowski J."/>
            <person name="Ruckert C."/>
        </authorList>
    </citation>
    <scope>NUCLEOTIDE SEQUENCE</scope>
    <source>
        <strain evidence="2">JCM 3302</strain>
    </source>
</reference>